<dbReference type="InterPro" id="IPR036259">
    <property type="entry name" value="MFS_trans_sf"/>
</dbReference>
<evidence type="ECO:0000256" key="6">
    <source>
        <dbReference type="SAM" id="Phobius"/>
    </source>
</evidence>
<keyword evidence="3 6" id="KW-0812">Transmembrane</keyword>
<dbReference type="EMBL" id="CAJNYT010004175">
    <property type="protein sequence ID" value="CAF3641968.1"/>
    <property type="molecule type" value="Genomic_DNA"/>
</dbReference>
<evidence type="ECO:0000313" key="9">
    <source>
        <dbReference type="EMBL" id="CAF3641968.1"/>
    </source>
</evidence>
<dbReference type="GO" id="GO:0016020">
    <property type="term" value="C:membrane"/>
    <property type="evidence" value="ECO:0007669"/>
    <property type="project" value="UniProtKB-SubCell"/>
</dbReference>
<dbReference type="EMBL" id="CAJNYD010000014">
    <property type="protein sequence ID" value="CAF3176703.1"/>
    <property type="molecule type" value="Genomic_DNA"/>
</dbReference>
<dbReference type="Proteomes" id="UP000663833">
    <property type="component" value="Unassembled WGS sequence"/>
</dbReference>
<feature type="transmembrane region" description="Helical" evidence="6">
    <location>
        <begin position="67"/>
        <end position="87"/>
    </location>
</feature>
<evidence type="ECO:0000313" key="8">
    <source>
        <dbReference type="EMBL" id="CAF3176703.1"/>
    </source>
</evidence>
<evidence type="ECO:0000313" key="10">
    <source>
        <dbReference type="Proteomes" id="UP000663833"/>
    </source>
</evidence>
<protein>
    <recommendedName>
        <fullName evidence="7">Major facilitator superfamily (MFS) profile domain-containing protein</fullName>
    </recommendedName>
</protein>
<evidence type="ECO:0000256" key="2">
    <source>
        <dbReference type="ARBA" id="ARBA00022448"/>
    </source>
</evidence>
<feature type="domain" description="Major facilitator superfamily (MFS) profile" evidence="7">
    <location>
        <begin position="11"/>
        <end position="442"/>
    </location>
</feature>
<comment type="subcellular location">
    <subcellularLocation>
        <location evidence="1">Membrane</location>
        <topology evidence="1">Multi-pass membrane protein</topology>
    </subcellularLocation>
</comment>
<feature type="transmembrane region" description="Helical" evidence="6">
    <location>
        <begin position="155"/>
        <end position="175"/>
    </location>
</feature>
<keyword evidence="2" id="KW-0813">Transport</keyword>
<organism evidence="8 10">
    <name type="scientific">Rotaria socialis</name>
    <dbReference type="NCBI Taxonomy" id="392032"/>
    <lineage>
        <taxon>Eukaryota</taxon>
        <taxon>Metazoa</taxon>
        <taxon>Spiralia</taxon>
        <taxon>Gnathifera</taxon>
        <taxon>Rotifera</taxon>
        <taxon>Eurotatoria</taxon>
        <taxon>Bdelloidea</taxon>
        <taxon>Philodinida</taxon>
        <taxon>Philodinidae</taxon>
        <taxon>Rotaria</taxon>
    </lineage>
</organism>
<sequence length="476" mass="53362">MTTVEKNIEELRLQKAIRRLIKKLDKRLIPFLMLLEFSAFGSEMITGHTELTTLKADLNLSPEEESLGVTLLYAAYALFGIPSFILLRFLGTKIYLSLCMILWGAIMIGTAFVRNVKQLFVVRFLLGMVISAHFSGLTIYLSLWYRKAEQTMRISFFHAGAILGCSFGAIMSYGITKISSIVGLKDWQWIFMFEGLPITVLGIIIYIFLGNIPETVQWLNNCEKELLTNILREDAGKANGEPNSDSWISWRQVKYALTDRRIYLHMLIGIGNVTPILCFTLALPSLLHGINASAPLTHLMVAPMYVIACASCLVGSYSSSLHNEHGLHTATCLFISLIGFIILIFVGDQSKIAIYISSCIACCGMYTAFPIALSWLTKNVGGHTKRAMAICCVHAVDHLGGVLKFVVYPEVDKPIYRKGHSICAGVTAVALLSTFILRRSMMKENQRRQFLSVDEYRREVAVEEPCDKHPDFRYVL</sequence>
<feature type="transmembrane region" description="Helical" evidence="6">
    <location>
        <begin position="419"/>
        <end position="437"/>
    </location>
</feature>
<dbReference type="PANTHER" id="PTHR43791:SF36">
    <property type="entry name" value="TRANSPORTER, PUTATIVE (AFU_ORTHOLOGUE AFUA_6G08340)-RELATED"/>
    <property type="match status" value="1"/>
</dbReference>
<dbReference type="AlphaFoldDB" id="A0A817PU76"/>
<evidence type="ECO:0000256" key="3">
    <source>
        <dbReference type="ARBA" id="ARBA00022692"/>
    </source>
</evidence>
<evidence type="ECO:0000256" key="5">
    <source>
        <dbReference type="ARBA" id="ARBA00023136"/>
    </source>
</evidence>
<evidence type="ECO:0000259" key="7">
    <source>
        <dbReference type="PROSITE" id="PS50850"/>
    </source>
</evidence>
<dbReference type="InterPro" id="IPR020846">
    <property type="entry name" value="MFS_dom"/>
</dbReference>
<keyword evidence="5 6" id="KW-0472">Membrane</keyword>
<dbReference type="Pfam" id="PF07690">
    <property type="entry name" value="MFS_1"/>
    <property type="match status" value="1"/>
</dbReference>
<dbReference type="InterPro" id="IPR011701">
    <property type="entry name" value="MFS"/>
</dbReference>
<dbReference type="PANTHER" id="PTHR43791">
    <property type="entry name" value="PERMEASE-RELATED"/>
    <property type="match status" value="1"/>
</dbReference>
<feature type="transmembrane region" description="Helical" evidence="6">
    <location>
        <begin position="187"/>
        <end position="209"/>
    </location>
</feature>
<comment type="caution">
    <text evidence="8">The sequence shown here is derived from an EMBL/GenBank/DDBJ whole genome shotgun (WGS) entry which is preliminary data.</text>
</comment>
<accession>A0A817PU76</accession>
<feature type="transmembrane region" description="Helical" evidence="6">
    <location>
        <begin position="28"/>
        <end position="47"/>
    </location>
</feature>
<feature type="transmembrane region" description="Helical" evidence="6">
    <location>
        <begin position="119"/>
        <end position="143"/>
    </location>
</feature>
<dbReference type="SUPFAM" id="SSF103473">
    <property type="entry name" value="MFS general substrate transporter"/>
    <property type="match status" value="1"/>
</dbReference>
<name>A0A817PU76_9BILA</name>
<feature type="transmembrane region" description="Helical" evidence="6">
    <location>
        <begin position="327"/>
        <end position="346"/>
    </location>
</feature>
<proteinExistence type="predicted"/>
<evidence type="ECO:0000256" key="4">
    <source>
        <dbReference type="ARBA" id="ARBA00022989"/>
    </source>
</evidence>
<feature type="transmembrane region" description="Helical" evidence="6">
    <location>
        <begin position="387"/>
        <end position="407"/>
    </location>
</feature>
<feature type="transmembrane region" description="Helical" evidence="6">
    <location>
        <begin position="352"/>
        <end position="375"/>
    </location>
</feature>
<evidence type="ECO:0000256" key="1">
    <source>
        <dbReference type="ARBA" id="ARBA00004141"/>
    </source>
</evidence>
<dbReference type="GO" id="GO:0022857">
    <property type="term" value="F:transmembrane transporter activity"/>
    <property type="evidence" value="ECO:0007669"/>
    <property type="project" value="InterPro"/>
</dbReference>
<gene>
    <name evidence="9" type="ORF">GRG538_LOCUS24724</name>
    <name evidence="8" type="ORF">LUA448_LOCUS726</name>
</gene>
<feature type="transmembrane region" description="Helical" evidence="6">
    <location>
        <begin position="295"/>
        <end position="315"/>
    </location>
</feature>
<reference evidence="8" key="1">
    <citation type="submission" date="2021-02" db="EMBL/GenBank/DDBJ databases">
        <authorList>
            <person name="Nowell W R."/>
        </authorList>
    </citation>
    <scope>NUCLEOTIDE SEQUENCE</scope>
</reference>
<keyword evidence="4 6" id="KW-1133">Transmembrane helix</keyword>
<dbReference type="PROSITE" id="PS50850">
    <property type="entry name" value="MFS"/>
    <property type="match status" value="1"/>
</dbReference>
<feature type="transmembrane region" description="Helical" evidence="6">
    <location>
        <begin position="262"/>
        <end position="283"/>
    </location>
</feature>
<dbReference type="Gene3D" id="1.20.1250.20">
    <property type="entry name" value="MFS general substrate transporter like domains"/>
    <property type="match status" value="1"/>
</dbReference>
<feature type="transmembrane region" description="Helical" evidence="6">
    <location>
        <begin position="94"/>
        <end position="113"/>
    </location>
</feature>
<dbReference type="Proteomes" id="UP000663872">
    <property type="component" value="Unassembled WGS sequence"/>
</dbReference>